<dbReference type="EMBL" id="ML210276">
    <property type="protein sequence ID" value="TFK21173.1"/>
    <property type="molecule type" value="Genomic_DNA"/>
</dbReference>
<gene>
    <name evidence="1" type="ORF">FA15DRAFT_672797</name>
</gene>
<evidence type="ECO:0000313" key="1">
    <source>
        <dbReference type="EMBL" id="TFK21173.1"/>
    </source>
</evidence>
<reference evidence="1 2" key="1">
    <citation type="journal article" date="2019" name="Nat. Ecol. Evol.">
        <title>Megaphylogeny resolves global patterns of mushroom evolution.</title>
        <authorList>
            <person name="Varga T."/>
            <person name="Krizsan K."/>
            <person name="Foldi C."/>
            <person name="Dima B."/>
            <person name="Sanchez-Garcia M."/>
            <person name="Sanchez-Ramirez S."/>
            <person name="Szollosi G.J."/>
            <person name="Szarkandi J.G."/>
            <person name="Papp V."/>
            <person name="Albert L."/>
            <person name="Andreopoulos W."/>
            <person name="Angelini C."/>
            <person name="Antonin V."/>
            <person name="Barry K.W."/>
            <person name="Bougher N.L."/>
            <person name="Buchanan P."/>
            <person name="Buyck B."/>
            <person name="Bense V."/>
            <person name="Catcheside P."/>
            <person name="Chovatia M."/>
            <person name="Cooper J."/>
            <person name="Damon W."/>
            <person name="Desjardin D."/>
            <person name="Finy P."/>
            <person name="Geml J."/>
            <person name="Haridas S."/>
            <person name="Hughes K."/>
            <person name="Justo A."/>
            <person name="Karasinski D."/>
            <person name="Kautmanova I."/>
            <person name="Kiss B."/>
            <person name="Kocsube S."/>
            <person name="Kotiranta H."/>
            <person name="LaButti K.M."/>
            <person name="Lechner B.E."/>
            <person name="Liimatainen K."/>
            <person name="Lipzen A."/>
            <person name="Lukacs Z."/>
            <person name="Mihaltcheva S."/>
            <person name="Morgado L.N."/>
            <person name="Niskanen T."/>
            <person name="Noordeloos M.E."/>
            <person name="Ohm R.A."/>
            <person name="Ortiz-Santana B."/>
            <person name="Ovrebo C."/>
            <person name="Racz N."/>
            <person name="Riley R."/>
            <person name="Savchenko A."/>
            <person name="Shiryaev A."/>
            <person name="Soop K."/>
            <person name="Spirin V."/>
            <person name="Szebenyi C."/>
            <person name="Tomsovsky M."/>
            <person name="Tulloss R.E."/>
            <person name="Uehling J."/>
            <person name="Grigoriev I.V."/>
            <person name="Vagvolgyi C."/>
            <person name="Papp T."/>
            <person name="Martin F.M."/>
            <person name="Miettinen O."/>
            <person name="Hibbett D.S."/>
            <person name="Nagy L.G."/>
        </authorList>
    </citation>
    <scope>NUCLEOTIDE SEQUENCE [LARGE SCALE GENOMIC DNA]</scope>
    <source>
        <strain evidence="1 2">CBS 121175</strain>
    </source>
</reference>
<dbReference type="AlphaFoldDB" id="A0A5C3KMS0"/>
<name>A0A5C3KMS0_COPMA</name>
<dbReference type="OrthoDB" id="2142040at2759"/>
<dbReference type="Proteomes" id="UP000307440">
    <property type="component" value="Unassembled WGS sequence"/>
</dbReference>
<organism evidence="1 2">
    <name type="scientific">Coprinopsis marcescibilis</name>
    <name type="common">Agaric fungus</name>
    <name type="synonym">Psathyrella marcescibilis</name>
    <dbReference type="NCBI Taxonomy" id="230819"/>
    <lineage>
        <taxon>Eukaryota</taxon>
        <taxon>Fungi</taxon>
        <taxon>Dikarya</taxon>
        <taxon>Basidiomycota</taxon>
        <taxon>Agaricomycotina</taxon>
        <taxon>Agaricomycetes</taxon>
        <taxon>Agaricomycetidae</taxon>
        <taxon>Agaricales</taxon>
        <taxon>Agaricineae</taxon>
        <taxon>Psathyrellaceae</taxon>
        <taxon>Coprinopsis</taxon>
    </lineage>
</organism>
<evidence type="ECO:0000313" key="2">
    <source>
        <dbReference type="Proteomes" id="UP000307440"/>
    </source>
</evidence>
<protein>
    <submittedName>
        <fullName evidence="1">Uncharacterized protein</fullName>
    </submittedName>
</protein>
<accession>A0A5C3KMS0</accession>
<sequence length="173" mass="19244">MAASTSVRTVARTLNQENQQLLLVKLPDLVGSFLLYIVAWVNQTADGVVRQLLGLNPTLHENINEVQFLQVGNLNNFVRVKEFDLKLPVESIPKSNPNYLQDLTKKTTELKDGPTKITITLQEGAFRSIPESKIPGDRGNDEGLGNSLASKRWEVYETMDIVGDLRELANLGL</sequence>
<proteinExistence type="predicted"/>
<keyword evidence="2" id="KW-1185">Reference proteome</keyword>